<accession>A0A915L089</accession>
<evidence type="ECO:0000313" key="1">
    <source>
        <dbReference type="Proteomes" id="UP000887565"/>
    </source>
</evidence>
<proteinExistence type="predicted"/>
<dbReference type="AlphaFoldDB" id="A0A915L089"/>
<protein>
    <submittedName>
        <fullName evidence="2">Uncharacterized protein</fullName>
    </submittedName>
</protein>
<dbReference type="WBParaSite" id="nRc.2.0.1.t43178-RA">
    <property type="protein sequence ID" value="nRc.2.0.1.t43178-RA"/>
    <property type="gene ID" value="nRc.2.0.1.g43178"/>
</dbReference>
<reference evidence="2" key="1">
    <citation type="submission" date="2022-11" db="UniProtKB">
        <authorList>
            <consortium name="WormBaseParasite"/>
        </authorList>
    </citation>
    <scope>IDENTIFICATION</scope>
</reference>
<dbReference type="Proteomes" id="UP000887565">
    <property type="component" value="Unplaced"/>
</dbReference>
<evidence type="ECO:0000313" key="2">
    <source>
        <dbReference type="WBParaSite" id="nRc.2.0.1.t43178-RA"/>
    </source>
</evidence>
<name>A0A915L089_ROMCU</name>
<organism evidence="1 2">
    <name type="scientific">Romanomermis culicivorax</name>
    <name type="common">Nematode worm</name>
    <dbReference type="NCBI Taxonomy" id="13658"/>
    <lineage>
        <taxon>Eukaryota</taxon>
        <taxon>Metazoa</taxon>
        <taxon>Ecdysozoa</taxon>
        <taxon>Nematoda</taxon>
        <taxon>Enoplea</taxon>
        <taxon>Dorylaimia</taxon>
        <taxon>Mermithida</taxon>
        <taxon>Mermithoidea</taxon>
        <taxon>Mermithidae</taxon>
        <taxon>Romanomermis</taxon>
    </lineage>
</organism>
<keyword evidence="1" id="KW-1185">Reference proteome</keyword>
<sequence>MNVNGYFEQLPHERLWPCIRAIECEQQQSVVLTNTKQCSNLFTKKYKSLITWGEKHGFAFRIPPSQQGDTL</sequence>